<dbReference type="Proteomes" id="UP001500427">
    <property type="component" value="Unassembled WGS sequence"/>
</dbReference>
<dbReference type="PROSITE" id="PS51257">
    <property type="entry name" value="PROKAR_LIPOPROTEIN"/>
    <property type="match status" value="1"/>
</dbReference>
<feature type="region of interest" description="Disordered" evidence="1">
    <location>
        <begin position="34"/>
        <end position="56"/>
    </location>
</feature>
<proteinExistence type="predicted"/>
<name>A0ABP9JL27_9MICO</name>
<evidence type="ECO:0000313" key="3">
    <source>
        <dbReference type="Proteomes" id="UP001500427"/>
    </source>
</evidence>
<evidence type="ECO:0000313" key="2">
    <source>
        <dbReference type="EMBL" id="GAA5035412.1"/>
    </source>
</evidence>
<accession>A0ABP9JL27</accession>
<sequence length="131" mass="13301">MRLPSTTPSRSTSVVLGVLGVLLAAGGLGACGTASGGSGDGAAPTSSSTVRADVPADARTREIAQVEFERQCAIGTVSFPKEADIDADLDQRLEAAGVEHLEWKSWHDSLVVSPALVTQLAEVGKGGCPKG</sequence>
<protein>
    <submittedName>
        <fullName evidence="2">Uncharacterized protein</fullName>
    </submittedName>
</protein>
<reference evidence="3" key="1">
    <citation type="journal article" date="2019" name="Int. J. Syst. Evol. Microbiol.">
        <title>The Global Catalogue of Microorganisms (GCM) 10K type strain sequencing project: providing services to taxonomists for standard genome sequencing and annotation.</title>
        <authorList>
            <consortium name="The Broad Institute Genomics Platform"/>
            <consortium name="The Broad Institute Genome Sequencing Center for Infectious Disease"/>
            <person name="Wu L."/>
            <person name="Ma J."/>
        </authorList>
    </citation>
    <scope>NUCLEOTIDE SEQUENCE [LARGE SCALE GENOMIC DNA]</scope>
    <source>
        <strain evidence="3">JCM 17687</strain>
    </source>
</reference>
<keyword evidence="3" id="KW-1185">Reference proteome</keyword>
<evidence type="ECO:0000256" key="1">
    <source>
        <dbReference type="SAM" id="MobiDB-lite"/>
    </source>
</evidence>
<dbReference type="EMBL" id="BAABIW010000028">
    <property type="protein sequence ID" value="GAA5035412.1"/>
    <property type="molecule type" value="Genomic_DNA"/>
</dbReference>
<comment type="caution">
    <text evidence="2">The sequence shown here is derived from an EMBL/GenBank/DDBJ whole genome shotgun (WGS) entry which is preliminary data.</text>
</comment>
<dbReference type="RefSeq" id="WP_345509024.1">
    <property type="nucleotide sequence ID" value="NZ_BAABIW010000028.1"/>
</dbReference>
<gene>
    <name evidence="2" type="ORF">GCM10023258_37230</name>
</gene>
<organism evidence="2 3">
    <name type="scientific">Terrabacter aeriphilus</name>
    <dbReference type="NCBI Taxonomy" id="515662"/>
    <lineage>
        <taxon>Bacteria</taxon>
        <taxon>Bacillati</taxon>
        <taxon>Actinomycetota</taxon>
        <taxon>Actinomycetes</taxon>
        <taxon>Micrococcales</taxon>
        <taxon>Intrasporangiaceae</taxon>
        <taxon>Terrabacter</taxon>
    </lineage>
</organism>